<protein>
    <submittedName>
        <fullName evidence="1">Uncharacterized protein</fullName>
    </submittedName>
</protein>
<gene>
    <name evidence="1" type="ORF">Godav_003678</name>
</gene>
<proteinExistence type="predicted"/>
<evidence type="ECO:0000313" key="2">
    <source>
        <dbReference type="Proteomes" id="UP000593561"/>
    </source>
</evidence>
<name>A0A7J8SJ63_GOSDV</name>
<accession>A0A7J8SJ63</accession>
<reference evidence="1 2" key="1">
    <citation type="journal article" date="2019" name="Genome Biol. Evol.">
        <title>Insights into the evolution of the New World diploid cottons (Gossypium, subgenus Houzingenia) based on genome sequencing.</title>
        <authorList>
            <person name="Grover C.E."/>
            <person name="Arick M.A. 2nd"/>
            <person name="Thrash A."/>
            <person name="Conover J.L."/>
            <person name="Sanders W.S."/>
            <person name="Peterson D.G."/>
            <person name="Frelichowski J.E."/>
            <person name="Scheffler J.A."/>
            <person name="Scheffler B.E."/>
            <person name="Wendel J.F."/>
        </authorList>
    </citation>
    <scope>NUCLEOTIDE SEQUENCE [LARGE SCALE GENOMIC DNA]</scope>
    <source>
        <strain evidence="1">27</strain>
        <tissue evidence="1">Leaf</tissue>
    </source>
</reference>
<keyword evidence="2" id="KW-1185">Reference proteome</keyword>
<evidence type="ECO:0000313" key="1">
    <source>
        <dbReference type="EMBL" id="MBA0625933.1"/>
    </source>
</evidence>
<comment type="caution">
    <text evidence="1">The sequence shown here is derived from an EMBL/GenBank/DDBJ whole genome shotgun (WGS) entry which is preliminary data.</text>
</comment>
<dbReference type="AlphaFoldDB" id="A0A7J8SJ63"/>
<dbReference type="EMBL" id="JABFAC010000010">
    <property type="protein sequence ID" value="MBA0625933.1"/>
    <property type="molecule type" value="Genomic_DNA"/>
</dbReference>
<organism evidence="1 2">
    <name type="scientific">Gossypium davidsonii</name>
    <name type="common">Davidson's cotton</name>
    <name type="synonym">Gossypium klotzschianum subsp. davidsonii</name>
    <dbReference type="NCBI Taxonomy" id="34287"/>
    <lineage>
        <taxon>Eukaryota</taxon>
        <taxon>Viridiplantae</taxon>
        <taxon>Streptophyta</taxon>
        <taxon>Embryophyta</taxon>
        <taxon>Tracheophyta</taxon>
        <taxon>Spermatophyta</taxon>
        <taxon>Magnoliopsida</taxon>
        <taxon>eudicotyledons</taxon>
        <taxon>Gunneridae</taxon>
        <taxon>Pentapetalae</taxon>
        <taxon>rosids</taxon>
        <taxon>malvids</taxon>
        <taxon>Malvales</taxon>
        <taxon>Malvaceae</taxon>
        <taxon>Malvoideae</taxon>
        <taxon>Gossypium</taxon>
    </lineage>
</organism>
<dbReference type="Proteomes" id="UP000593561">
    <property type="component" value="Unassembled WGS sequence"/>
</dbReference>
<sequence>MCLRRKHINARLFDRTKAVPSQLQMCIAELKGVCSSTCTSRQPIYHSLRNNHGMNIAPCLYRLPNSLLNLLFFLMPPSPIPY</sequence>